<dbReference type="InterPro" id="IPR042171">
    <property type="entry name" value="Acyl-CoA_hotdog"/>
</dbReference>
<dbReference type="InterPro" id="IPR049450">
    <property type="entry name" value="ACOT8-like_C"/>
</dbReference>
<dbReference type="GO" id="GO:0047617">
    <property type="term" value="F:fatty acyl-CoA hydrolase activity"/>
    <property type="evidence" value="ECO:0007669"/>
    <property type="project" value="InterPro"/>
</dbReference>
<dbReference type="GO" id="GO:0009062">
    <property type="term" value="P:fatty acid catabolic process"/>
    <property type="evidence" value="ECO:0007669"/>
    <property type="project" value="TreeGrafter"/>
</dbReference>
<dbReference type="Pfam" id="PF20789">
    <property type="entry name" value="4HBT_3C"/>
    <property type="match status" value="1"/>
</dbReference>
<dbReference type="SUPFAM" id="SSF54637">
    <property type="entry name" value="Thioesterase/thiol ester dehydrase-isomerase"/>
    <property type="match status" value="2"/>
</dbReference>
<gene>
    <name evidence="5" type="ORF">EDB81DRAFT_722909</name>
</gene>
<evidence type="ECO:0000256" key="2">
    <source>
        <dbReference type="ARBA" id="ARBA00022801"/>
    </source>
</evidence>
<dbReference type="CDD" id="cd03445">
    <property type="entry name" value="Thioesterase_II_repeat2"/>
    <property type="match status" value="1"/>
</dbReference>
<dbReference type="GO" id="GO:0005782">
    <property type="term" value="C:peroxisomal matrix"/>
    <property type="evidence" value="ECO:0007669"/>
    <property type="project" value="UniProtKB-SubCell"/>
</dbReference>
<feature type="domain" description="Acyl-CoA thioesterase-like C-terminal" evidence="4">
    <location>
        <begin position="149"/>
        <end position="285"/>
    </location>
</feature>
<dbReference type="InterPro" id="IPR003703">
    <property type="entry name" value="Acyl_CoA_thio"/>
</dbReference>
<dbReference type="PANTHER" id="PTHR11066">
    <property type="entry name" value="ACYL-COA THIOESTERASE"/>
    <property type="match status" value="1"/>
</dbReference>
<evidence type="ECO:0000313" key="5">
    <source>
        <dbReference type="EMBL" id="KAH7141645.1"/>
    </source>
</evidence>
<dbReference type="InterPro" id="IPR049449">
    <property type="entry name" value="TesB_ACOT8-like_N"/>
</dbReference>
<dbReference type="InterPro" id="IPR029069">
    <property type="entry name" value="HotDog_dom_sf"/>
</dbReference>
<comment type="similarity">
    <text evidence="1">Belongs to the C/M/P thioester hydrolase family.</text>
</comment>
<dbReference type="PANTHER" id="PTHR11066:SF34">
    <property type="entry name" value="ACYL-COENZYME A THIOESTERASE 8"/>
    <property type="match status" value="1"/>
</dbReference>
<keyword evidence="2" id="KW-0378">Hydrolase</keyword>
<reference evidence="5" key="1">
    <citation type="journal article" date="2021" name="Nat. Commun.">
        <title>Genetic determinants of endophytism in the Arabidopsis root mycobiome.</title>
        <authorList>
            <person name="Mesny F."/>
            <person name="Miyauchi S."/>
            <person name="Thiergart T."/>
            <person name="Pickel B."/>
            <person name="Atanasova L."/>
            <person name="Karlsson M."/>
            <person name="Huettel B."/>
            <person name="Barry K.W."/>
            <person name="Haridas S."/>
            <person name="Chen C."/>
            <person name="Bauer D."/>
            <person name="Andreopoulos W."/>
            <person name="Pangilinan J."/>
            <person name="LaButti K."/>
            <person name="Riley R."/>
            <person name="Lipzen A."/>
            <person name="Clum A."/>
            <person name="Drula E."/>
            <person name="Henrissat B."/>
            <person name="Kohler A."/>
            <person name="Grigoriev I.V."/>
            <person name="Martin F.M."/>
            <person name="Hacquard S."/>
        </authorList>
    </citation>
    <scope>NUCLEOTIDE SEQUENCE</scope>
    <source>
        <strain evidence="5">MPI-CAGE-AT-0147</strain>
    </source>
</reference>
<evidence type="ECO:0000256" key="1">
    <source>
        <dbReference type="ARBA" id="ARBA00006538"/>
    </source>
</evidence>
<protein>
    <submittedName>
        <fullName evidence="5">Thioesterase-like superfamily-domain-containing protein</fullName>
    </submittedName>
</protein>
<evidence type="ECO:0000259" key="4">
    <source>
        <dbReference type="Pfam" id="PF20789"/>
    </source>
</evidence>
<proteinExistence type="inferred from homology"/>
<evidence type="ECO:0000259" key="3">
    <source>
        <dbReference type="Pfam" id="PF13622"/>
    </source>
</evidence>
<accession>A0A9P9ELE0</accession>
<dbReference type="EMBL" id="JAGMUV010000010">
    <property type="protein sequence ID" value="KAH7141645.1"/>
    <property type="molecule type" value="Genomic_DNA"/>
</dbReference>
<dbReference type="AlphaFoldDB" id="A0A9P9ELE0"/>
<comment type="caution">
    <text evidence="5">The sequence shown here is derived from an EMBL/GenBank/DDBJ whole genome shotgun (WGS) entry which is preliminary data.</text>
</comment>
<keyword evidence="6" id="KW-1185">Reference proteome</keyword>
<organism evidence="5 6">
    <name type="scientific">Dactylonectria macrodidyma</name>
    <dbReference type="NCBI Taxonomy" id="307937"/>
    <lineage>
        <taxon>Eukaryota</taxon>
        <taxon>Fungi</taxon>
        <taxon>Dikarya</taxon>
        <taxon>Ascomycota</taxon>
        <taxon>Pezizomycotina</taxon>
        <taxon>Sordariomycetes</taxon>
        <taxon>Hypocreomycetidae</taxon>
        <taxon>Hypocreales</taxon>
        <taxon>Nectriaceae</taxon>
        <taxon>Dactylonectria</taxon>
    </lineage>
</organism>
<dbReference type="Pfam" id="PF13622">
    <property type="entry name" value="4HBT_3"/>
    <property type="match status" value="1"/>
</dbReference>
<dbReference type="GO" id="GO:0006637">
    <property type="term" value="P:acyl-CoA metabolic process"/>
    <property type="evidence" value="ECO:0007669"/>
    <property type="project" value="InterPro"/>
</dbReference>
<name>A0A9P9ELE0_9HYPO</name>
<feature type="domain" description="Acyl-CoA thioesterase-like N-terminal HotDog" evidence="3">
    <location>
        <begin position="22"/>
        <end position="105"/>
    </location>
</feature>
<evidence type="ECO:0000313" key="6">
    <source>
        <dbReference type="Proteomes" id="UP000738349"/>
    </source>
</evidence>
<dbReference type="CDD" id="cd03444">
    <property type="entry name" value="Thioesterase_II_repeat1"/>
    <property type="match status" value="1"/>
</dbReference>
<dbReference type="Gene3D" id="2.40.160.210">
    <property type="entry name" value="Acyl-CoA thioesterase, double hotdog domain"/>
    <property type="match status" value="1"/>
</dbReference>
<dbReference type="Proteomes" id="UP000738349">
    <property type="component" value="Unassembled WGS sequence"/>
</dbReference>
<dbReference type="OrthoDB" id="68328at2759"/>
<sequence>MLELIPLPGMEPDQFTTTQELWHPPGGRGIFGGVILGLALSAAQQTVADGFNIHSMHCYFLLVGDSTIPVTFSVQRVRDSNSFITRTISANQKQRCIFMGTMSFMRQGSGGTRPLHHASLMPDWLKPPGKEDEEMESTNHYTPQVLSIGLENRDADPQDQILRCWLRIPQKISQSHNCRTHQVILAFLSDWQLISTIVYTHRLWEFPAVASSDSSPSPLEGTSVSMLTSLDHTMLFHEPLDIRTDEWMLLESKSPWSGGGRGLATSRIFARDGTHLATCVQEGVVRLKKDVSNETAKI</sequence>